<name>A0A7S9D732_9BRAD</name>
<dbReference type="NCBIfam" id="TIGR02118">
    <property type="entry name" value="EthD family reductase"/>
    <property type="match status" value="1"/>
</dbReference>
<dbReference type="InterPro" id="IPR011008">
    <property type="entry name" value="Dimeric_a/b-barrel"/>
</dbReference>
<reference evidence="2 3" key="1">
    <citation type="submission" date="2020-09" db="EMBL/GenBank/DDBJ databases">
        <title>Complete genomes of bradyrhizobia occurring on native shrubby legumes in Australia.</title>
        <authorList>
            <person name="Lafay B."/>
        </authorList>
    </citation>
    <scope>NUCLEOTIDE SEQUENCE [LARGE SCALE GENOMIC DNA]</scope>
    <source>
        <strain evidence="2 3">BDV5040</strain>
    </source>
</reference>
<dbReference type="Proteomes" id="UP000594621">
    <property type="component" value="Chromosome"/>
</dbReference>
<dbReference type="SUPFAM" id="SSF54909">
    <property type="entry name" value="Dimeric alpha+beta barrel"/>
    <property type="match status" value="1"/>
</dbReference>
<gene>
    <name evidence="2" type="ORF">IC761_03695</name>
</gene>
<evidence type="ECO:0000313" key="3">
    <source>
        <dbReference type="Proteomes" id="UP000594621"/>
    </source>
</evidence>
<accession>A0A7S9D732</accession>
<dbReference type="InterPro" id="IPR009799">
    <property type="entry name" value="EthD_dom"/>
</dbReference>
<dbReference type="GO" id="GO:0016491">
    <property type="term" value="F:oxidoreductase activity"/>
    <property type="evidence" value="ECO:0007669"/>
    <property type="project" value="InterPro"/>
</dbReference>
<dbReference type="Pfam" id="PF07110">
    <property type="entry name" value="EthD"/>
    <property type="match status" value="1"/>
</dbReference>
<sequence length="113" mass="12395">MIKINVMYPYTEGARFDHAYYRDRHMPLVKARLGSACAYYTVEKGLAGRAPGASLTGAPPAYVAMCAFICDSAESFQAAMQKHGAEILGDIPNYTDIAPVLQFSEVVVERSDR</sequence>
<dbReference type="KEGG" id="bcou:IC761_03695"/>
<keyword evidence="3" id="KW-1185">Reference proteome</keyword>
<dbReference type="PANTHER" id="PTHR40260">
    <property type="entry name" value="BLR8190 PROTEIN"/>
    <property type="match status" value="1"/>
</dbReference>
<dbReference type="PANTHER" id="PTHR40260:SF2">
    <property type="entry name" value="BLR8190 PROTEIN"/>
    <property type="match status" value="1"/>
</dbReference>
<proteinExistence type="predicted"/>
<dbReference type="AlphaFoldDB" id="A0A7S9D732"/>
<protein>
    <submittedName>
        <fullName evidence="2">EthD family reductase</fullName>
    </submittedName>
</protein>
<organism evidence="2 3">
    <name type="scientific">Bradyrhizobium commune</name>
    <dbReference type="NCBI Taxonomy" id="83627"/>
    <lineage>
        <taxon>Bacteria</taxon>
        <taxon>Pseudomonadati</taxon>
        <taxon>Pseudomonadota</taxon>
        <taxon>Alphaproteobacteria</taxon>
        <taxon>Hyphomicrobiales</taxon>
        <taxon>Nitrobacteraceae</taxon>
        <taxon>Bradyrhizobium</taxon>
    </lineage>
</organism>
<dbReference type="EMBL" id="CP061379">
    <property type="protein sequence ID" value="QPF92409.1"/>
    <property type="molecule type" value="Genomic_DNA"/>
</dbReference>
<evidence type="ECO:0000259" key="1">
    <source>
        <dbReference type="Pfam" id="PF07110"/>
    </source>
</evidence>
<evidence type="ECO:0000313" key="2">
    <source>
        <dbReference type="EMBL" id="QPF92409.1"/>
    </source>
</evidence>
<dbReference type="RefSeq" id="WP_195801947.1">
    <property type="nucleotide sequence ID" value="NZ_CP061379.1"/>
</dbReference>
<feature type="domain" description="EthD" evidence="1">
    <location>
        <begin position="17"/>
        <end position="96"/>
    </location>
</feature>
<dbReference type="Gene3D" id="3.30.70.100">
    <property type="match status" value="1"/>
</dbReference>